<evidence type="ECO:0000256" key="12">
    <source>
        <dbReference type="SAM" id="Phobius"/>
    </source>
</evidence>
<organism evidence="16 17">
    <name type="scientific">Erwinia aphidicola</name>
    <dbReference type="NCBI Taxonomy" id="68334"/>
    <lineage>
        <taxon>Bacteria</taxon>
        <taxon>Pseudomonadati</taxon>
        <taxon>Pseudomonadota</taxon>
        <taxon>Gammaproteobacteria</taxon>
        <taxon>Enterobacterales</taxon>
        <taxon>Erwiniaceae</taxon>
        <taxon>Erwinia</taxon>
    </lineage>
</organism>
<feature type="region of interest" description="Disordered" evidence="11">
    <location>
        <begin position="1"/>
        <end position="22"/>
    </location>
</feature>
<evidence type="ECO:0000259" key="13">
    <source>
        <dbReference type="PROSITE" id="PS50893"/>
    </source>
</evidence>
<feature type="domain" description="ABC transmembrane type-1" evidence="14">
    <location>
        <begin position="186"/>
        <end position="464"/>
    </location>
</feature>
<evidence type="ECO:0000256" key="1">
    <source>
        <dbReference type="ARBA" id="ARBA00004651"/>
    </source>
</evidence>
<dbReference type="InterPro" id="IPR005074">
    <property type="entry name" value="Peptidase_C39"/>
</dbReference>
<dbReference type="Gene3D" id="3.40.50.300">
    <property type="entry name" value="P-loop containing nucleotide triphosphate hydrolases"/>
    <property type="match status" value="1"/>
</dbReference>
<dbReference type="PROSITE" id="PS50893">
    <property type="entry name" value="ABC_TRANSPORTER_2"/>
    <property type="match status" value="1"/>
</dbReference>
<dbReference type="InterPro" id="IPR011527">
    <property type="entry name" value="ABC1_TM_dom"/>
</dbReference>
<keyword evidence="7" id="KW-0067">ATP-binding</keyword>
<reference evidence="16 17" key="1">
    <citation type="submission" date="2024-02" db="EMBL/GenBank/DDBJ databases">
        <title>First report Erwinia aphidicola in onion in Chile.</title>
        <authorList>
            <person name="Valenzuela M."/>
            <person name="Pena M."/>
            <person name="Dutta B."/>
        </authorList>
    </citation>
    <scope>NUCLEOTIDE SEQUENCE [LARGE SCALE GENOMIC DNA]</scope>
    <source>
        <strain evidence="16 17">QCJ3A</strain>
    </source>
</reference>
<dbReference type="InterPro" id="IPR003593">
    <property type="entry name" value="AAA+_ATPase"/>
</dbReference>
<comment type="subcellular location">
    <subcellularLocation>
        <location evidence="1">Cell membrane</location>
        <topology evidence="1">Multi-pass membrane protein</topology>
    </subcellularLocation>
</comment>
<dbReference type="InterPro" id="IPR017750">
    <property type="entry name" value="ATPase_T1SS"/>
</dbReference>
<proteinExistence type="inferred from homology"/>
<dbReference type="Gene3D" id="1.20.1560.10">
    <property type="entry name" value="ABC transporter type 1, transmembrane domain"/>
    <property type="match status" value="1"/>
</dbReference>
<keyword evidence="6" id="KW-0378">Hydrolase</keyword>
<dbReference type="SMART" id="SM00382">
    <property type="entry name" value="AAA"/>
    <property type="match status" value="1"/>
</dbReference>
<dbReference type="InterPro" id="IPR039421">
    <property type="entry name" value="Type_1_exporter"/>
</dbReference>
<dbReference type="PROSITE" id="PS50990">
    <property type="entry name" value="PEPTIDASE_C39"/>
    <property type="match status" value="1"/>
</dbReference>
<keyword evidence="4 12" id="KW-0812">Transmembrane</keyword>
<evidence type="ECO:0000256" key="10">
    <source>
        <dbReference type="ARBA" id="ARBA00034018"/>
    </source>
</evidence>
<dbReference type="SUPFAM" id="SSF52540">
    <property type="entry name" value="P-loop containing nucleoside triphosphate hydrolases"/>
    <property type="match status" value="1"/>
</dbReference>
<comment type="catalytic activity">
    <reaction evidence="10">
        <text>ATP + H2O + xenobioticSide 1 = ADP + phosphate + xenobioticSide 2.</text>
        <dbReference type="EC" id="7.6.2.2"/>
    </reaction>
</comment>
<dbReference type="EC" id="7.6.2.2" evidence="3"/>
<dbReference type="RefSeq" id="WP_336203380.1">
    <property type="nucleotide sequence ID" value="NZ_JBANEI010000011.1"/>
</dbReference>
<keyword evidence="17" id="KW-1185">Reference proteome</keyword>
<evidence type="ECO:0000259" key="14">
    <source>
        <dbReference type="PROSITE" id="PS50929"/>
    </source>
</evidence>
<feature type="transmembrane region" description="Helical" evidence="12">
    <location>
        <begin position="220"/>
        <end position="240"/>
    </location>
</feature>
<keyword evidence="8 12" id="KW-1133">Transmembrane helix</keyword>
<dbReference type="Pfam" id="PF00005">
    <property type="entry name" value="ABC_tran"/>
    <property type="match status" value="1"/>
</dbReference>
<keyword evidence="9 12" id="KW-0472">Membrane</keyword>
<dbReference type="PANTHER" id="PTHR43394">
    <property type="entry name" value="ATP-DEPENDENT PERMEASE MDL1, MITOCHONDRIAL"/>
    <property type="match status" value="1"/>
</dbReference>
<dbReference type="SUPFAM" id="SSF90123">
    <property type="entry name" value="ABC transporter transmembrane region"/>
    <property type="match status" value="1"/>
</dbReference>
<comment type="caution">
    <text evidence="16">The sequence shown here is derived from an EMBL/GenBank/DDBJ whole genome shotgun (WGS) entry which is preliminary data.</text>
</comment>
<gene>
    <name evidence="16" type="ORF">V8N49_15915</name>
</gene>
<sequence>MNKETMSDKSSSAPDAAVVDGRAAQAEKQKGYAAWLSAMLDVARHYRLDYSEEHVKATLAWEMGAPQESVLDEMAQKLGLARVTRDFHPADLDPMSVPFIVALDNGRLGVVTHLDASGQCAVQFTEDQGLETPLTAEQLLARVQSITLLRPLQTIPDARVDNYIKPYKRNWFWELALKDWRRYSDIMVAAMIANVLALAGMLFSMQVYDRVVPSQSIPTLWVLFGGVMIAIVFEFVMRMVRVHISDVVGKRADLRISDRVFGRALRIKNSARSKSTGSFISQIRELESVRELITSTTISVISDLPFFLLFTVILWMIGGPLVFVVLLAIPLLLIPGLLIQKPLAKLASEGMRESAVRNASLVEAVESLEDIKLMRAEQRFQNQWNHCNEVSADISMRQRFLTSLLMTWTQEVQSIVYAIVLLVGCYLVMNGDMTTGALVGTTILASRTIAPLAQISGVLSRWQQAKVARKGLDELMQRPIDREDGQKMVHKAQIAGEYQLNDAVFYYDEEEKVANLAIARLKIAPGEKIAVLGKNGAGKSTLLQVLAGMQQVQQGQVVLDNVNIKQIDPADLRRDVALHNQHARLFFGSVRDNITMGRPQATDEEIHQALIISGALPFVQQKENGLNFLIHEGGVGLSGGQRQVLLLARHIIMQPQVLLLDEPTAWLDEISEANLIHHLSAWGKNKTLVIATHRLALLQLVDRIVVMDNGRITLDGSKDEILNKHFRPKGQPAQAVKPANKDRAS</sequence>
<accession>A0ABU8DIK8</accession>
<evidence type="ECO:0000256" key="2">
    <source>
        <dbReference type="ARBA" id="ARBA00006526"/>
    </source>
</evidence>
<dbReference type="CDD" id="cd18587">
    <property type="entry name" value="ABC_6TM_LapB_like"/>
    <property type="match status" value="1"/>
</dbReference>
<evidence type="ECO:0000256" key="7">
    <source>
        <dbReference type="ARBA" id="ARBA00022840"/>
    </source>
</evidence>
<evidence type="ECO:0000256" key="5">
    <source>
        <dbReference type="ARBA" id="ARBA00022741"/>
    </source>
</evidence>
<dbReference type="PANTHER" id="PTHR43394:SF1">
    <property type="entry name" value="ATP-BINDING CASSETTE SUB-FAMILY B MEMBER 10, MITOCHONDRIAL"/>
    <property type="match status" value="1"/>
</dbReference>
<name>A0ABU8DIK8_ERWAP</name>
<feature type="domain" description="ABC transporter" evidence="13">
    <location>
        <begin position="498"/>
        <end position="734"/>
    </location>
</feature>
<evidence type="ECO:0000256" key="6">
    <source>
        <dbReference type="ARBA" id="ARBA00022801"/>
    </source>
</evidence>
<dbReference type="EMBL" id="JBANEI010000011">
    <property type="protein sequence ID" value="MEI2683136.1"/>
    <property type="molecule type" value="Genomic_DNA"/>
</dbReference>
<comment type="similarity">
    <text evidence="2">Belongs to the ABC transporter superfamily. Drug exporter-2 (TC 3.A.1.117) family.</text>
</comment>
<evidence type="ECO:0000313" key="17">
    <source>
        <dbReference type="Proteomes" id="UP001306592"/>
    </source>
</evidence>
<feature type="transmembrane region" description="Helical" evidence="12">
    <location>
        <begin position="186"/>
        <end position="208"/>
    </location>
</feature>
<dbReference type="InterPro" id="IPR027417">
    <property type="entry name" value="P-loop_NTPase"/>
</dbReference>
<evidence type="ECO:0000313" key="16">
    <source>
        <dbReference type="EMBL" id="MEI2683136.1"/>
    </source>
</evidence>
<feature type="domain" description="Peptidase C39" evidence="15">
    <location>
        <begin position="25"/>
        <end position="150"/>
    </location>
</feature>
<evidence type="ECO:0000256" key="4">
    <source>
        <dbReference type="ARBA" id="ARBA00022692"/>
    </source>
</evidence>
<evidence type="ECO:0000256" key="3">
    <source>
        <dbReference type="ARBA" id="ARBA00012191"/>
    </source>
</evidence>
<evidence type="ECO:0000259" key="15">
    <source>
        <dbReference type="PROSITE" id="PS50990"/>
    </source>
</evidence>
<evidence type="ECO:0000256" key="11">
    <source>
        <dbReference type="SAM" id="MobiDB-lite"/>
    </source>
</evidence>
<dbReference type="InterPro" id="IPR003439">
    <property type="entry name" value="ABC_transporter-like_ATP-bd"/>
</dbReference>
<evidence type="ECO:0000256" key="8">
    <source>
        <dbReference type="ARBA" id="ARBA00022989"/>
    </source>
</evidence>
<evidence type="ECO:0000256" key="9">
    <source>
        <dbReference type="ARBA" id="ARBA00023136"/>
    </source>
</evidence>
<protein>
    <recommendedName>
        <fullName evidence="3">ABC-type xenobiotic transporter</fullName>
        <ecNumber evidence="3">7.6.2.2</ecNumber>
    </recommendedName>
</protein>
<dbReference type="InterPro" id="IPR036640">
    <property type="entry name" value="ABC1_TM_sf"/>
</dbReference>
<keyword evidence="5" id="KW-0547">Nucleotide-binding</keyword>
<dbReference type="Gene3D" id="3.90.70.10">
    <property type="entry name" value="Cysteine proteinases"/>
    <property type="match status" value="1"/>
</dbReference>
<dbReference type="Proteomes" id="UP001306592">
    <property type="component" value="Unassembled WGS sequence"/>
</dbReference>
<dbReference type="PROSITE" id="PS50929">
    <property type="entry name" value="ABC_TM1F"/>
    <property type="match status" value="1"/>
</dbReference>
<dbReference type="NCBIfam" id="TIGR03375">
    <property type="entry name" value="type_I_sec_LssB"/>
    <property type="match status" value="1"/>
</dbReference>
<dbReference type="Pfam" id="PF00664">
    <property type="entry name" value="ABC_membrane"/>
    <property type="match status" value="1"/>
</dbReference>